<accession>A0A3A6WHQ4</accession>
<evidence type="ECO:0000313" key="4">
    <source>
        <dbReference type="Proteomes" id="UP000277803"/>
    </source>
</evidence>
<dbReference type="GO" id="GO:0005886">
    <property type="term" value="C:plasma membrane"/>
    <property type="evidence" value="ECO:0007669"/>
    <property type="project" value="TreeGrafter"/>
</dbReference>
<dbReference type="Proteomes" id="UP000277803">
    <property type="component" value="Unassembled WGS sequence"/>
</dbReference>
<protein>
    <submittedName>
        <fullName evidence="3">DUF805 domain-containing protein</fullName>
    </submittedName>
</protein>
<feature type="transmembrane region" description="Helical" evidence="1">
    <location>
        <begin position="229"/>
        <end position="250"/>
    </location>
</feature>
<dbReference type="PANTHER" id="PTHR34980:SF2">
    <property type="entry name" value="INNER MEMBRANE PROTEIN YHAH-RELATED"/>
    <property type="match status" value="1"/>
</dbReference>
<dbReference type="InterPro" id="IPR032710">
    <property type="entry name" value="NTF2-like_dom_sf"/>
</dbReference>
<dbReference type="RefSeq" id="WP_119982011.1">
    <property type="nucleotide sequence ID" value="NZ_QXZZ01000004.1"/>
</dbReference>
<dbReference type="Pfam" id="PF05656">
    <property type="entry name" value="DUF805"/>
    <property type="match status" value="1"/>
</dbReference>
<dbReference type="InterPro" id="IPR025874">
    <property type="entry name" value="DZR"/>
</dbReference>
<reference evidence="3 4" key="1">
    <citation type="submission" date="2018-09" db="EMBL/GenBank/DDBJ databases">
        <title>Genome sequence of Veillonella atypica isolated from periodontal Korean patients.</title>
        <authorList>
            <person name="Lee J.-H."/>
            <person name="Moon J.-H."/>
            <person name="Shin S.-Y."/>
        </authorList>
    </citation>
    <scope>NUCLEOTIDE SEQUENCE [LARGE SCALE GENOMIC DNA]</scope>
    <source>
        <strain evidence="3 4">KHUD_V1</strain>
    </source>
</reference>
<comment type="caution">
    <text evidence="3">The sequence shown here is derived from an EMBL/GenBank/DDBJ whole genome shotgun (WGS) entry which is preliminary data.</text>
</comment>
<feature type="transmembrane region" description="Helical" evidence="1">
    <location>
        <begin position="108"/>
        <end position="130"/>
    </location>
</feature>
<organism evidence="3 4">
    <name type="scientific">Veillonella atypica</name>
    <dbReference type="NCBI Taxonomy" id="39777"/>
    <lineage>
        <taxon>Bacteria</taxon>
        <taxon>Bacillati</taxon>
        <taxon>Bacillota</taxon>
        <taxon>Negativicutes</taxon>
        <taxon>Veillonellales</taxon>
        <taxon>Veillonellaceae</taxon>
        <taxon>Veillonella</taxon>
    </lineage>
</organism>
<dbReference type="EMBL" id="QXZZ01000004">
    <property type="protein sequence ID" value="RJY51406.1"/>
    <property type="molecule type" value="Genomic_DNA"/>
</dbReference>
<dbReference type="AlphaFoldDB" id="A0A3A6WHQ4"/>
<dbReference type="InterPro" id="IPR008523">
    <property type="entry name" value="DUF805"/>
</dbReference>
<sequence length="412" mass="45875">MICQHCGNPLPEGAKFCSICGQPQAQLTCNNCGTPLEPNTLFCSNCGTPVTNTSTAPEAVRTPPTQKTSPVYDWDPFELNELDTLTFVLTKKYTEFQGRASRSEFFRYNLMISLCLTIIPIIMGIIKLVSNNIMTVIVLYVLLGIIELALILPGLAIAVRRLHDTNKSGWFFLINFIPIVGPIWFLILMLTKGDTYTNNYGERTSYIQITPDIQRQYGLRPSPTSTSTALYIIAYVVLISISIGLSAATITTSFNSINNTTPTHYSTNTNSNNSSVKAIPAPQPASTNTQSVAQNNAVEESTKALQNYYRYLTNKDFANAYTYLSDEQRASLGTYDYWRNGYKSTLSTTLLSAKAVSVSPDTVVYNYRIESKDLVNGRIKHQTFTGNVTMVKNNNNWIIQDQDGQLADSYYE</sequence>
<feature type="transmembrane region" description="Helical" evidence="1">
    <location>
        <begin position="170"/>
        <end position="190"/>
    </location>
</feature>
<feature type="domain" description="DZANK-type" evidence="2">
    <location>
        <begin position="3"/>
        <end position="47"/>
    </location>
</feature>
<dbReference type="Pfam" id="PF12773">
    <property type="entry name" value="DZR"/>
    <property type="match status" value="1"/>
</dbReference>
<dbReference type="SUPFAM" id="SSF54427">
    <property type="entry name" value="NTF2-like"/>
    <property type="match status" value="1"/>
</dbReference>
<evidence type="ECO:0000256" key="1">
    <source>
        <dbReference type="SAM" id="Phobius"/>
    </source>
</evidence>
<keyword evidence="1" id="KW-0812">Transmembrane</keyword>
<evidence type="ECO:0000259" key="2">
    <source>
        <dbReference type="Pfam" id="PF12773"/>
    </source>
</evidence>
<keyword evidence="1" id="KW-1133">Transmembrane helix</keyword>
<proteinExistence type="predicted"/>
<feature type="transmembrane region" description="Helical" evidence="1">
    <location>
        <begin position="136"/>
        <end position="158"/>
    </location>
</feature>
<evidence type="ECO:0000313" key="3">
    <source>
        <dbReference type="EMBL" id="RJY51406.1"/>
    </source>
</evidence>
<keyword evidence="1" id="KW-0472">Membrane</keyword>
<name>A0A3A6WHQ4_9FIRM</name>
<gene>
    <name evidence="3" type="ORF">D2965_00565</name>
</gene>
<dbReference type="PANTHER" id="PTHR34980">
    <property type="entry name" value="INNER MEMBRANE PROTEIN-RELATED-RELATED"/>
    <property type="match status" value="1"/>
</dbReference>